<dbReference type="InterPro" id="IPR000270">
    <property type="entry name" value="PB1_dom"/>
</dbReference>
<accession>A0A180GW67</accession>
<dbReference type="SUPFAM" id="SSF54277">
    <property type="entry name" value="CAD &amp; PB1 domains"/>
    <property type="match status" value="1"/>
</dbReference>
<feature type="compositionally biased region" description="Polar residues" evidence="1">
    <location>
        <begin position="140"/>
        <end position="157"/>
    </location>
</feature>
<feature type="region of interest" description="Disordered" evidence="1">
    <location>
        <begin position="126"/>
        <end position="164"/>
    </location>
</feature>
<dbReference type="InterPro" id="IPR053793">
    <property type="entry name" value="PB1-like"/>
</dbReference>
<evidence type="ECO:0000313" key="3">
    <source>
        <dbReference type="EMBL" id="OAV96522.1"/>
    </source>
</evidence>
<dbReference type="PROSITE" id="PS51745">
    <property type="entry name" value="PB1"/>
    <property type="match status" value="1"/>
</dbReference>
<dbReference type="OrthoDB" id="2498190at2759"/>
<dbReference type="EMBL" id="ADAS02000019">
    <property type="protein sequence ID" value="OAV96522.1"/>
    <property type="molecule type" value="Genomic_DNA"/>
</dbReference>
<organism evidence="3">
    <name type="scientific">Puccinia triticina (isolate 1-1 / race 1 (BBBD))</name>
    <name type="common">Brown leaf rust fungus</name>
    <dbReference type="NCBI Taxonomy" id="630390"/>
    <lineage>
        <taxon>Eukaryota</taxon>
        <taxon>Fungi</taxon>
        <taxon>Dikarya</taxon>
        <taxon>Basidiomycota</taxon>
        <taxon>Pucciniomycotina</taxon>
        <taxon>Pucciniomycetes</taxon>
        <taxon>Pucciniales</taxon>
        <taxon>Pucciniaceae</taxon>
        <taxon>Puccinia</taxon>
    </lineage>
</organism>
<name>A0A180GW67_PUCT1</name>
<gene>
    <name evidence="3" type="ORF">PTTG_00974</name>
</gene>
<dbReference type="Gene3D" id="3.10.20.90">
    <property type="entry name" value="Phosphatidylinositol 3-kinase Catalytic Subunit, Chain A, domain 1"/>
    <property type="match status" value="1"/>
</dbReference>
<feature type="domain" description="PB1" evidence="2">
    <location>
        <begin position="7"/>
        <end position="82"/>
    </location>
</feature>
<feature type="region of interest" description="Disordered" evidence="1">
    <location>
        <begin position="545"/>
        <end position="578"/>
    </location>
</feature>
<proteinExistence type="predicted"/>
<reference evidence="3" key="1">
    <citation type="submission" date="2009-11" db="EMBL/GenBank/DDBJ databases">
        <authorList>
            <consortium name="The Broad Institute Genome Sequencing Platform"/>
            <person name="Ward D."/>
            <person name="Feldgarden M."/>
            <person name="Earl A."/>
            <person name="Young S.K."/>
            <person name="Zeng Q."/>
            <person name="Koehrsen M."/>
            <person name="Alvarado L."/>
            <person name="Berlin A."/>
            <person name="Bochicchio J."/>
            <person name="Borenstein D."/>
            <person name="Chapman S.B."/>
            <person name="Chen Z."/>
            <person name="Engels R."/>
            <person name="Freedman E."/>
            <person name="Gellesch M."/>
            <person name="Goldberg J."/>
            <person name="Griggs A."/>
            <person name="Gujja S."/>
            <person name="Heilman E."/>
            <person name="Heiman D."/>
            <person name="Hepburn T."/>
            <person name="Howarth C."/>
            <person name="Jen D."/>
            <person name="Larson L."/>
            <person name="Lewis B."/>
            <person name="Mehta T."/>
            <person name="Park D."/>
            <person name="Pearson M."/>
            <person name="Roberts A."/>
            <person name="Saif S."/>
            <person name="Shea T."/>
            <person name="Shenoy N."/>
            <person name="Sisk P."/>
            <person name="Stolte C."/>
            <person name="Sykes S."/>
            <person name="Thomson T."/>
            <person name="Walk T."/>
            <person name="White J."/>
            <person name="Yandava C."/>
            <person name="Izard J."/>
            <person name="Baranova O.V."/>
            <person name="Blanton J.M."/>
            <person name="Tanner A.C."/>
            <person name="Dewhirst F.E."/>
            <person name="Haas B."/>
            <person name="Nusbaum C."/>
            <person name="Birren B."/>
        </authorList>
    </citation>
    <scope>NUCLEOTIDE SEQUENCE [LARGE SCALE GENOMIC DNA]</scope>
    <source>
        <strain evidence="3">1-1 BBBD Race 1</strain>
    </source>
</reference>
<evidence type="ECO:0000256" key="1">
    <source>
        <dbReference type="SAM" id="MobiDB-lite"/>
    </source>
</evidence>
<evidence type="ECO:0000259" key="2">
    <source>
        <dbReference type="PROSITE" id="PS51745"/>
    </source>
</evidence>
<sequence>MASHQAPLFIKIKHADSTRKVQVPNQPAPVWSKLSAAIVERFGIPKEQPIGLEYVDPEGDIITISSQVEFDELWDEITLAAQSTRKGGVEQRTLTLLLVLIGRQSPQPTQPSDRAQGHPIVAGSATAAAPTANVDDSGVDASTSDPPEYPINTSPSPISQPPLADPSLGLSALITAIDTIAPKLQDTLGGYAQMIVQVADQLSDTCQVIASRLQQEPSVQTGPIPRAKHSEDILARARSTDMFAPPPNPPHPPFGFAPHPARNENGPSGLSAATALPCNSPLDHLWFTRAAARNNYPVPDSHNHASFRPNEFVPPFAPVTPRLPRKSPFEEASFGCLQGKDRHNPPTFFPEDPTHEIYEGYRPYRPNWLLSESARNSPNLPDKAHNGLGGFGDVRGQGRSSPASHFANECPAQKSNIRFGGAGIEKSRDEECSSFRPMFNPASHFAHACPAPNSNIGFGFGGAGIEKSQAKECPSFKPMFRNLNVSSLADKHNHPSKNPFGDANFGSNPSVFFPCDFEKIHPNSSYGGIIPAGVFGPHPILAKNATNVPGKTHLGKSKSKLESADIEKSPEAELKDRSTSILANQDILGGLGRDNAARRSPAPSLTLPNSCDHPKKKHSVASSDDDDNCSWPERAEVNLARPKWMVEPATGTSARRSGNGGAEKKKGLVSWADSNQLRKTQAHGLNFSKPRNTFTRKLPTSFAESEENSDNESQNNDAWGQGWGPSR</sequence>
<reference evidence="4 5" key="3">
    <citation type="journal article" date="2017" name="G3 (Bethesda)">
        <title>Comparative analysis highlights variable genome content of wheat rusts and divergence of the mating loci.</title>
        <authorList>
            <person name="Cuomo C.A."/>
            <person name="Bakkeren G."/>
            <person name="Khalil H.B."/>
            <person name="Panwar V."/>
            <person name="Joly D."/>
            <person name="Linning R."/>
            <person name="Sakthikumar S."/>
            <person name="Song X."/>
            <person name="Adiconis X."/>
            <person name="Fan L."/>
            <person name="Goldberg J.M."/>
            <person name="Levin J.Z."/>
            <person name="Young S."/>
            <person name="Zeng Q."/>
            <person name="Anikster Y."/>
            <person name="Bruce M."/>
            <person name="Wang M."/>
            <person name="Yin C."/>
            <person name="McCallum B."/>
            <person name="Szabo L.J."/>
            <person name="Hulbert S."/>
            <person name="Chen X."/>
            <person name="Fellers J.P."/>
        </authorList>
    </citation>
    <scope>NUCLEOTIDE SEQUENCE</scope>
    <source>
        <strain evidence="4">isolate 1-1 / race 1 (BBBD)</strain>
        <strain evidence="5">Isolate 1-1 / race 1 (BBBD)</strain>
    </source>
</reference>
<dbReference type="SMART" id="SM00666">
    <property type="entry name" value="PB1"/>
    <property type="match status" value="1"/>
</dbReference>
<dbReference type="Proteomes" id="UP000005240">
    <property type="component" value="Unassembled WGS sequence"/>
</dbReference>
<reference evidence="3" key="2">
    <citation type="submission" date="2016-05" db="EMBL/GenBank/DDBJ databases">
        <title>Comparative analysis highlights variable genome content of wheat rusts and divergence of the mating loci.</title>
        <authorList>
            <person name="Cuomo C.A."/>
            <person name="Bakkeren G."/>
            <person name="Szabo L."/>
            <person name="Khalil H."/>
            <person name="Joly D."/>
            <person name="Goldberg J."/>
            <person name="Young S."/>
            <person name="Zeng Q."/>
            <person name="Fellers J."/>
        </authorList>
    </citation>
    <scope>NUCLEOTIDE SEQUENCE [LARGE SCALE GENOMIC DNA]</scope>
    <source>
        <strain evidence="3">1-1 BBBD Race 1</strain>
    </source>
</reference>
<dbReference type="CDD" id="cd05992">
    <property type="entry name" value="PB1"/>
    <property type="match status" value="1"/>
</dbReference>
<dbReference type="AlphaFoldDB" id="A0A180GW67"/>
<feature type="compositionally biased region" description="Basic and acidic residues" evidence="1">
    <location>
        <begin position="559"/>
        <end position="578"/>
    </location>
</feature>
<evidence type="ECO:0000313" key="5">
    <source>
        <dbReference type="Proteomes" id="UP000005240"/>
    </source>
</evidence>
<dbReference type="EnsemblFungi" id="PTTG_00974-t43_1">
    <property type="protein sequence ID" value="PTTG_00974-t43_1-p1"/>
    <property type="gene ID" value="PTTG_00974"/>
</dbReference>
<keyword evidence="5" id="KW-1185">Reference proteome</keyword>
<dbReference type="VEuPathDB" id="FungiDB:PTTG_00974"/>
<protein>
    <submittedName>
        <fullName evidence="4">PB1 domain-containing protein</fullName>
    </submittedName>
</protein>
<reference evidence="4" key="4">
    <citation type="submission" date="2025-05" db="UniProtKB">
        <authorList>
            <consortium name="EnsemblFungi"/>
        </authorList>
    </citation>
    <scope>IDENTIFICATION</scope>
    <source>
        <strain evidence="4">isolate 1-1 / race 1 (BBBD)</strain>
    </source>
</reference>
<dbReference type="Pfam" id="PF00564">
    <property type="entry name" value="PB1"/>
    <property type="match status" value="1"/>
</dbReference>
<evidence type="ECO:0000313" key="4">
    <source>
        <dbReference type="EnsemblFungi" id="PTTG_00974-t43_1-p1"/>
    </source>
</evidence>
<feature type="region of interest" description="Disordered" evidence="1">
    <location>
        <begin position="591"/>
        <end position="727"/>
    </location>
</feature>
<feature type="region of interest" description="Disordered" evidence="1">
    <location>
        <begin position="247"/>
        <end position="266"/>
    </location>
</feature>